<dbReference type="AlphaFoldDB" id="A0AAD9SD69"/>
<dbReference type="CDD" id="cd02859">
    <property type="entry name" value="E_set_AMPKbeta_like_N"/>
    <property type="match status" value="1"/>
</dbReference>
<feature type="region of interest" description="Disordered" evidence="1">
    <location>
        <begin position="159"/>
        <end position="222"/>
    </location>
</feature>
<evidence type="ECO:0000313" key="4">
    <source>
        <dbReference type="Proteomes" id="UP001265746"/>
    </source>
</evidence>
<feature type="compositionally biased region" description="Low complexity" evidence="1">
    <location>
        <begin position="397"/>
        <end position="416"/>
    </location>
</feature>
<keyword evidence="2" id="KW-0812">Transmembrane</keyword>
<dbReference type="InterPro" id="IPR013783">
    <property type="entry name" value="Ig-like_fold"/>
</dbReference>
<feature type="compositionally biased region" description="Pro residues" evidence="1">
    <location>
        <begin position="534"/>
        <end position="547"/>
    </location>
</feature>
<dbReference type="EMBL" id="JAUJFL010000004">
    <property type="protein sequence ID" value="KAK2605132.1"/>
    <property type="molecule type" value="Genomic_DNA"/>
</dbReference>
<protein>
    <recommendedName>
        <fullName evidence="5">AMP-activated protein kinase glycogen-binding domain-containing protein</fullName>
    </recommendedName>
</protein>
<feature type="compositionally biased region" description="Low complexity" evidence="1">
    <location>
        <begin position="352"/>
        <end position="362"/>
    </location>
</feature>
<feature type="region of interest" description="Disordered" evidence="1">
    <location>
        <begin position="323"/>
        <end position="416"/>
    </location>
</feature>
<accession>A0AAD9SD69</accession>
<comment type="caution">
    <text evidence="3">The sequence shown here is derived from an EMBL/GenBank/DDBJ whole genome shotgun (WGS) entry which is preliminary data.</text>
</comment>
<feature type="compositionally biased region" description="Low complexity" evidence="1">
    <location>
        <begin position="173"/>
        <end position="192"/>
    </location>
</feature>
<evidence type="ECO:0008006" key="5">
    <source>
        <dbReference type="Google" id="ProtNLM"/>
    </source>
</evidence>
<gene>
    <name evidence="3" type="ORF">N8I77_007999</name>
</gene>
<name>A0AAD9SD69_PHOAM</name>
<dbReference type="InterPro" id="IPR014756">
    <property type="entry name" value="Ig_E-set"/>
</dbReference>
<feature type="region of interest" description="Disordered" evidence="1">
    <location>
        <begin position="81"/>
        <end position="125"/>
    </location>
</feature>
<reference evidence="3" key="1">
    <citation type="submission" date="2023-06" db="EMBL/GenBank/DDBJ databases">
        <authorList>
            <person name="Noh H."/>
        </authorList>
    </citation>
    <scope>NUCLEOTIDE SEQUENCE</scope>
    <source>
        <strain evidence="3">DUCC20226</strain>
    </source>
</reference>
<feature type="compositionally biased region" description="Polar residues" evidence="1">
    <location>
        <begin position="363"/>
        <end position="385"/>
    </location>
</feature>
<feature type="compositionally biased region" description="Basic and acidic residues" evidence="1">
    <location>
        <begin position="481"/>
        <end position="494"/>
    </location>
</feature>
<keyword evidence="4" id="KW-1185">Reference proteome</keyword>
<feature type="region of interest" description="Disordered" evidence="1">
    <location>
        <begin position="448"/>
        <end position="676"/>
    </location>
</feature>
<feature type="compositionally biased region" description="Low complexity" evidence="1">
    <location>
        <begin position="450"/>
        <end position="463"/>
    </location>
</feature>
<feature type="region of interest" description="Disordered" evidence="1">
    <location>
        <begin position="268"/>
        <end position="307"/>
    </location>
</feature>
<dbReference type="SUPFAM" id="SSF81296">
    <property type="entry name" value="E set domains"/>
    <property type="match status" value="1"/>
</dbReference>
<keyword evidence="2" id="KW-0472">Membrane</keyword>
<evidence type="ECO:0000256" key="2">
    <source>
        <dbReference type="SAM" id="Phobius"/>
    </source>
</evidence>
<sequence length="749" mass="80217">MAEKKVPITIVYQAPQTQPPLFVAGSFSNPQWVPQEMDYTTDEDGKITFSKKFDVEPDSKIQYKFRVGPGDWWVLDESAPTVTDDAGNRNNLIEAPSAEETNLEEPVQATEETEESGTNHIQHPQPVARLEALKAAEKVDRSGTSTPEYARTAAEVAESAALVDPPTPEPETIDATAPAAAQEAANTAAEVADTAKDLDNDLVSDLQPDQPAEEHTETAIPAHETIANVKEDLQNENLDIAGYSNEPEHEPEPAPLFAHECAGLYEEDEIPGVPDDDGRAEIVNGNIRGHDKDDFEDPTLEQFPSSRSEIMATVRKVETGLNANETLNAGVPPSPVFRSKSASTGDGEHYSPESSPVSSKGSQHLSLPLSQPQEAKSERSLSVVSLGSIAEDDEAEATTAEEIAPIVEQTQTADEATTAEEIAPIVEQVQTADEAIKVARNAEGDVPLEVPTSRPVVTVPSPSAKASNELISPVSDEDEAVVMRDGKEKDKSTEIEQSGYLTPERAATPKLQEPGSPNEPAPNTAIPVEEPAPVAEPEPTLPVPPSPKIVVSKAEDIAPQEELDQGPSSTENGHKDIEPVPSSTESRYEDVETAPSSTENGHKDIETAAPSTGNGHKDIETPAPSAGQDETGSQSEPAATSSAIEGNQPSSLKKRSAHQSPSRDRSGTPAPIPDNEWEAAKNGNWFSAFFRLIFVDWVGGFVSRLCGGRRKTTLIATGVALVAIGAAWILNVKGVDLRDDAWRLLRREE</sequence>
<dbReference type="Gene3D" id="2.60.40.10">
    <property type="entry name" value="Immunoglobulins"/>
    <property type="match status" value="1"/>
</dbReference>
<proteinExistence type="predicted"/>
<dbReference type="Proteomes" id="UP001265746">
    <property type="component" value="Unassembled WGS sequence"/>
</dbReference>
<keyword evidence="2" id="KW-1133">Transmembrane helix</keyword>
<evidence type="ECO:0000313" key="3">
    <source>
        <dbReference type="EMBL" id="KAK2605132.1"/>
    </source>
</evidence>
<feature type="compositionally biased region" description="Polar residues" evidence="1">
    <location>
        <begin position="628"/>
        <end position="651"/>
    </location>
</feature>
<feature type="transmembrane region" description="Helical" evidence="2">
    <location>
        <begin position="713"/>
        <end position="730"/>
    </location>
</feature>
<evidence type="ECO:0000256" key="1">
    <source>
        <dbReference type="SAM" id="MobiDB-lite"/>
    </source>
</evidence>
<organism evidence="3 4">
    <name type="scientific">Phomopsis amygdali</name>
    <name type="common">Fusicoccum amygdali</name>
    <dbReference type="NCBI Taxonomy" id="1214568"/>
    <lineage>
        <taxon>Eukaryota</taxon>
        <taxon>Fungi</taxon>
        <taxon>Dikarya</taxon>
        <taxon>Ascomycota</taxon>
        <taxon>Pezizomycotina</taxon>
        <taxon>Sordariomycetes</taxon>
        <taxon>Sordariomycetidae</taxon>
        <taxon>Diaporthales</taxon>
        <taxon>Diaporthaceae</taxon>
        <taxon>Diaporthe</taxon>
    </lineage>
</organism>